<keyword evidence="1" id="KW-0472">Membrane</keyword>
<gene>
    <name evidence="2" type="ORF">BC94_0456</name>
</gene>
<evidence type="ECO:0000256" key="1">
    <source>
        <dbReference type="SAM" id="Phobius"/>
    </source>
</evidence>
<accession>A0A8D4A1Q8</accession>
<sequence>MFLSIAIYIGLSFLLKRSKWLSLWYSSNPDSPPIDWSGSPAIAPRWSAPIGLEANPVNLISLEISLLVALLTKVTKMSTSPLVLEIFLLSSFCVLAPLTITLMLLAYFSLTLAFKLLGFSSISVGKTLSKGFEGPKFESKIKEVIFDMSVFLINCSKSLSLSSFILLLSLLILSVHFAAIKSVDKKGIVLSVKIFFILAINISF</sequence>
<feature type="transmembrane region" description="Helical" evidence="1">
    <location>
        <begin position="86"/>
        <end position="110"/>
    </location>
</feature>
<protein>
    <submittedName>
        <fullName evidence="2">Uncharacterized protein</fullName>
    </submittedName>
</protein>
<reference evidence="2 3" key="1">
    <citation type="submission" date="2014-04" db="EMBL/GenBank/DDBJ databases">
        <title>Complete genome sequence of Mycoplasma bovis attenuated strain P150.</title>
        <authorList>
            <person name="Qi J."/>
            <person name="Guo A."/>
        </authorList>
    </citation>
    <scope>NUCLEOTIDE SEQUENCE [LARGE SCALE GENOMIC DNA]</scope>
    <source>
        <strain evidence="2 3">HB0801-P150</strain>
    </source>
</reference>
<dbReference type="EMBL" id="CP007590">
    <property type="protein sequence ID" value="AMW25739.1"/>
    <property type="molecule type" value="Genomic_DNA"/>
</dbReference>
<keyword evidence="1" id="KW-0812">Transmembrane</keyword>
<evidence type="ECO:0000313" key="3">
    <source>
        <dbReference type="Proteomes" id="UP000076372"/>
    </source>
</evidence>
<dbReference type="Proteomes" id="UP000076372">
    <property type="component" value="Chromosome"/>
</dbReference>
<proteinExistence type="predicted"/>
<dbReference type="AlphaFoldDB" id="A0A8D4A1Q8"/>
<keyword evidence="1" id="KW-1133">Transmembrane helix</keyword>
<name>A0A8D4A1Q8_MYCBV</name>
<organism evidence="2 3">
    <name type="scientific">Mycoplasmopsis bovis</name>
    <name type="common">Mycoplasma bovis</name>
    <dbReference type="NCBI Taxonomy" id="28903"/>
    <lineage>
        <taxon>Bacteria</taxon>
        <taxon>Bacillati</taxon>
        <taxon>Mycoplasmatota</taxon>
        <taxon>Mycoplasmoidales</taxon>
        <taxon>Metamycoplasmataceae</taxon>
        <taxon>Mycoplasmopsis</taxon>
    </lineage>
</organism>
<evidence type="ECO:0000313" key="2">
    <source>
        <dbReference type="EMBL" id="AMW25739.1"/>
    </source>
</evidence>
<feature type="transmembrane region" description="Helical" evidence="1">
    <location>
        <begin position="159"/>
        <end position="180"/>
    </location>
</feature>